<reference evidence="1" key="5">
    <citation type="journal article" date="2021" name="G3 (Bethesda)">
        <title>Aegilops tauschii genome assembly Aet v5.0 features greater sequence contiguity and improved annotation.</title>
        <authorList>
            <person name="Wang L."/>
            <person name="Zhu T."/>
            <person name="Rodriguez J.C."/>
            <person name="Deal K.R."/>
            <person name="Dubcovsky J."/>
            <person name="McGuire P.E."/>
            <person name="Lux T."/>
            <person name="Spannagl M."/>
            <person name="Mayer K.F.X."/>
            <person name="Baldrich P."/>
            <person name="Meyers B.C."/>
            <person name="Huo N."/>
            <person name="Gu Y.Q."/>
            <person name="Zhou H."/>
            <person name="Devos K.M."/>
            <person name="Bennetzen J.L."/>
            <person name="Unver T."/>
            <person name="Budak H."/>
            <person name="Gulick P.J."/>
            <person name="Galiba G."/>
            <person name="Kalapos B."/>
            <person name="Nelson D.R."/>
            <person name="Li P."/>
            <person name="You F.M."/>
            <person name="Luo M.C."/>
            <person name="Dvorak J."/>
        </authorList>
    </citation>
    <scope>NUCLEOTIDE SEQUENCE [LARGE SCALE GENOMIC DNA]</scope>
    <source>
        <strain evidence="1">cv. AL8/78</strain>
    </source>
</reference>
<reference evidence="2" key="1">
    <citation type="journal article" date="2014" name="Science">
        <title>Ancient hybridizations among the ancestral genomes of bread wheat.</title>
        <authorList>
            <consortium name="International Wheat Genome Sequencing Consortium,"/>
            <person name="Marcussen T."/>
            <person name="Sandve S.R."/>
            <person name="Heier L."/>
            <person name="Spannagl M."/>
            <person name="Pfeifer M."/>
            <person name="Jakobsen K.S."/>
            <person name="Wulff B.B."/>
            <person name="Steuernagel B."/>
            <person name="Mayer K.F."/>
            <person name="Olsen O.A."/>
        </authorList>
    </citation>
    <scope>NUCLEOTIDE SEQUENCE [LARGE SCALE GENOMIC DNA]</scope>
    <source>
        <strain evidence="2">cv. AL8/78</strain>
    </source>
</reference>
<dbReference type="Gramene" id="AET1Gv20860300.1">
    <property type="protein sequence ID" value="AET1Gv20860300.1"/>
    <property type="gene ID" value="AET1Gv20860300"/>
</dbReference>
<sequence length="107" mass="12385">MQYTGPTYRFPPTVPEMLYSAGVYVESTLHVWAMSRWRGTRGVTDFFLGAGYGHLPRGSPRMYRVEEVIHNGVVVAILCPLHQPLRRVLPPRPRVLVWLRVHSFYHP</sequence>
<proteinExistence type="predicted"/>
<keyword evidence="2" id="KW-1185">Reference proteome</keyword>
<dbReference type="EnsemblPlants" id="AET1Gv20860300.1">
    <property type="protein sequence ID" value="AET1Gv20860300.1"/>
    <property type="gene ID" value="AET1Gv20860300"/>
</dbReference>
<organism evidence="1 2">
    <name type="scientific">Aegilops tauschii subsp. strangulata</name>
    <name type="common">Goatgrass</name>
    <dbReference type="NCBI Taxonomy" id="200361"/>
    <lineage>
        <taxon>Eukaryota</taxon>
        <taxon>Viridiplantae</taxon>
        <taxon>Streptophyta</taxon>
        <taxon>Embryophyta</taxon>
        <taxon>Tracheophyta</taxon>
        <taxon>Spermatophyta</taxon>
        <taxon>Magnoliopsida</taxon>
        <taxon>Liliopsida</taxon>
        <taxon>Poales</taxon>
        <taxon>Poaceae</taxon>
        <taxon>BOP clade</taxon>
        <taxon>Pooideae</taxon>
        <taxon>Triticodae</taxon>
        <taxon>Triticeae</taxon>
        <taxon>Triticinae</taxon>
        <taxon>Aegilops</taxon>
    </lineage>
</organism>
<accession>A0A452ZNN9</accession>
<dbReference type="Proteomes" id="UP000015105">
    <property type="component" value="Chromosome 1D"/>
</dbReference>
<protein>
    <submittedName>
        <fullName evidence="1">Uncharacterized protein</fullName>
    </submittedName>
</protein>
<dbReference type="AlphaFoldDB" id="A0A452ZNN9"/>
<evidence type="ECO:0000313" key="2">
    <source>
        <dbReference type="Proteomes" id="UP000015105"/>
    </source>
</evidence>
<reference evidence="1" key="3">
    <citation type="journal article" date="2017" name="Nature">
        <title>Genome sequence of the progenitor of the wheat D genome Aegilops tauschii.</title>
        <authorList>
            <person name="Luo M.C."/>
            <person name="Gu Y.Q."/>
            <person name="Puiu D."/>
            <person name="Wang H."/>
            <person name="Twardziok S.O."/>
            <person name="Deal K.R."/>
            <person name="Huo N."/>
            <person name="Zhu T."/>
            <person name="Wang L."/>
            <person name="Wang Y."/>
            <person name="McGuire P.E."/>
            <person name="Liu S."/>
            <person name="Long H."/>
            <person name="Ramasamy R.K."/>
            <person name="Rodriguez J.C."/>
            <person name="Van S.L."/>
            <person name="Yuan L."/>
            <person name="Wang Z."/>
            <person name="Xia Z."/>
            <person name="Xiao L."/>
            <person name="Anderson O.D."/>
            <person name="Ouyang S."/>
            <person name="Liang Y."/>
            <person name="Zimin A.V."/>
            <person name="Pertea G."/>
            <person name="Qi P."/>
            <person name="Bennetzen J.L."/>
            <person name="Dai X."/>
            <person name="Dawson M.W."/>
            <person name="Muller H.G."/>
            <person name="Kugler K."/>
            <person name="Rivarola-Duarte L."/>
            <person name="Spannagl M."/>
            <person name="Mayer K.F.X."/>
            <person name="Lu F.H."/>
            <person name="Bevan M.W."/>
            <person name="Leroy P."/>
            <person name="Li P."/>
            <person name="You F.M."/>
            <person name="Sun Q."/>
            <person name="Liu Z."/>
            <person name="Lyons E."/>
            <person name="Wicker T."/>
            <person name="Salzberg S.L."/>
            <person name="Devos K.M."/>
            <person name="Dvorak J."/>
        </authorList>
    </citation>
    <scope>NUCLEOTIDE SEQUENCE [LARGE SCALE GENOMIC DNA]</scope>
    <source>
        <strain evidence="1">cv. AL8/78</strain>
    </source>
</reference>
<evidence type="ECO:0000313" key="1">
    <source>
        <dbReference type="EnsemblPlants" id="AET1Gv20860300.1"/>
    </source>
</evidence>
<reference evidence="2" key="2">
    <citation type="journal article" date="2017" name="Nat. Plants">
        <title>The Aegilops tauschii genome reveals multiple impacts of transposons.</title>
        <authorList>
            <person name="Zhao G."/>
            <person name="Zou C."/>
            <person name="Li K."/>
            <person name="Wang K."/>
            <person name="Li T."/>
            <person name="Gao L."/>
            <person name="Zhang X."/>
            <person name="Wang H."/>
            <person name="Yang Z."/>
            <person name="Liu X."/>
            <person name="Jiang W."/>
            <person name="Mao L."/>
            <person name="Kong X."/>
            <person name="Jiao Y."/>
            <person name="Jia J."/>
        </authorList>
    </citation>
    <scope>NUCLEOTIDE SEQUENCE [LARGE SCALE GENOMIC DNA]</scope>
    <source>
        <strain evidence="2">cv. AL8/78</strain>
    </source>
</reference>
<name>A0A452ZNN9_AEGTS</name>
<reference evidence="1" key="4">
    <citation type="submission" date="2019-03" db="UniProtKB">
        <authorList>
            <consortium name="EnsemblPlants"/>
        </authorList>
    </citation>
    <scope>IDENTIFICATION</scope>
</reference>